<proteinExistence type="predicted"/>
<dbReference type="HOGENOM" id="CLU_2670508_0_0_1"/>
<dbReference type="KEGG" id="abp:AGABI1DRAFT115526"/>
<name>K5WND6_AGABU</name>
<organism evidence="2 3">
    <name type="scientific">Agaricus bisporus var. burnettii (strain JB137-S8 / ATCC MYA-4627 / FGSC 10392)</name>
    <name type="common">White button mushroom</name>
    <dbReference type="NCBI Taxonomy" id="597362"/>
    <lineage>
        <taxon>Eukaryota</taxon>
        <taxon>Fungi</taxon>
        <taxon>Dikarya</taxon>
        <taxon>Basidiomycota</taxon>
        <taxon>Agaricomycotina</taxon>
        <taxon>Agaricomycetes</taxon>
        <taxon>Agaricomycetidae</taxon>
        <taxon>Agaricales</taxon>
        <taxon>Agaricineae</taxon>
        <taxon>Agaricaceae</taxon>
        <taxon>Agaricus</taxon>
    </lineage>
</organism>
<accession>K5WND6</accession>
<sequence>MQFRATFIFAIATSPSSLLLLLFHRSTMLRPLRLVRQRQLRTAHLWFLKEDAFGGASDFKTLSYASFGWLFPDWT</sequence>
<protein>
    <submittedName>
        <fullName evidence="2">Uncharacterized protein</fullName>
    </submittedName>
</protein>
<keyword evidence="1" id="KW-0472">Membrane</keyword>
<dbReference type="Proteomes" id="UP000008493">
    <property type="component" value="Unassembled WGS sequence"/>
</dbReference>
<keyword evidence="3" id="KW-1185">Reference proteome</keyword>
<keyword evidence="1" id="KW-1133">Transmembrane helix</keyword>
<evidence type="ECO:0000313" key="3">
    <source>
        <dbReference type="Proteomes" id="UP000008493"/>
    </source>
</evidence>
<dbReference type="AlphaFoldDB" id="K5WND6"/>
<reference evidence="3" key="1">
    <citation type="journal article" date="2012" name="Proc. Natl. Acad. Sci. U.S.A.">
        <title>Genome sequence of the button mushroom Agaricus bisporus reveals mechanisms governing adaptation to a humic-rich ecological niche.</title>
        <authorList>
            <person name="Morin E."/>
            <person name="Kohler A."/>
            <person name="Baker A.R."/>
            <person name="Foulongne-Oriol M."/>
            <person name="Lombard V."/>
            <person name="Nagy L.G."/>
            <person name="Ohm R.A."/>
            <person name="Patyshakuliyeva A."/>
            <person name="Brun A."/>
            <person name="Aerts A.L."/>
            <person name="Bailey A.M."/>
            <person name="Billette C."/>
            <person name="Coutinho P.M."/>
            <person name="Deakin G."/>
            <person name="Doddapaneni H."/>
            <person name="Floudas D."/>
            <person name="Grimwood J."/>
            <person name="Hilden K."/>
            <person name="Kuees U."/>
            <person name="LaButti K.M."/>
            <person name="Lapidus A."/>
            <person name="Lindquist E.A."/>
            <person name="Lucas S.M."/>
            <person name="Murat C."/>
            <person name="Riley R.W."/>
            <person name="Salamov A.A."/>
            <person name="Schmutz J."/>
            <person name="Subramanian V."/>
            <person name="Woesten H.A.B."/>
            <person name="Xu J."/>
            <person name="Eastwood D.C."/>
            <person name="Foster G.D."/>
            <person name="Sonnenberg A.S."/>
            <person name="Cullen D."/>
            <person name="de Vries R.P."/>
            <person name="Lundell T."/>
            <person name="Hibbett D.S."/>
            <person name="Henrissat B."/>
            <person name="Burton K.S."/>
            <person name="Kerrigan R.W."/>
            <person name="Challen M.P."/>
            <person name="Grigoriev I.V."/>
            <person name="Martin F."/>
        </authorList>
    </citation>
    <scope>NUCLEOTIDE SEQUENCE [LARGE SCALE GENOMIC DNA]</scope>
    <source>
        <strain evidence="3">JB137-S8 / ATCC MYA-4627 / FGSC 10392</strain>
    </source>
</reference>
<evidence type="ECO:0000256" key="1">
    <source>
        <dbReference type="SAM" id="Phobius"/>
    </source>
</evidence>
<dbReference type="EMBL" id="JH971399">
    <property type="protein sequence ID" value="EKM76851.1"/>
    <property type="molecule type" value="Genomic_DNA"/>
</dbReference>
<gene>
    <name evidence="2" type="ORF">AGABI1DRAFT_115526</name>
</gene>
<keyword evidence="1" id="KW-0812">Transmembrane</keyword>
<dbReference type="RefSeq" id="XP_007332469.1">
    <property type="nucleotide sequence ID" value="XM_007332407.1"/>
</dbReference>
<feature type="transmembrane region" description="Helical" evidence="1">
    <location>
        <begin position="6"/>
        <end position="23"/>
    </location>
</feature>
<evidence type="ECO:0000313" key="2">
    <source>
        <dbReference type="EMBL" id="EKM76851.1"/>
    </source>
</evidence>
<dbReference type="InParanoid" id="K5WND6"/>
<dbReference type="GeneID" id="18824757"/>